<evidence type="ECO:0000256" key="2">
    <source>
        <dbReference type="SAM" id="Phobius"/>
    </source>
</evidence>
<feature type="transmembrane region" description="Helical" evidence="2">
    <location>
        <begin position="423"/>
        <end position="443"/>
    </location>
</feature>
<feature type="region of interest" description="Disordered" evidence="1">
    <location>
        <begin position="699"/>
        <end position="721"/>
    </location>
</feature>
<feature type="compositionally biased region" description="Basic and acidic residues" evidence="1">
    <location>
        <begin position="708"/>
        <end position="718"/>
    </location>
</feature>
<feature type="compositionally biased region" description="Basic and acidic residues" evidence="1">
    <location>
        <begin position="753"/>
        <end position="762"/>
    </location>
</feature>
<feature type="transmembrane region" description="Helical" evidence="2">
    <location>
        <begin position="449"/>
        <end position="474"/>
    </location>
</feature>
<sequence>MAATLFVIKLPKQKSCLSKLERSNSSSELLLETAPNSDLLFGDNQNTNCSFNDNISSTKVCEASEAVSPKSSNDNTITSTVSNNVNYRSVGSDSSNISNKNDKSGANSINVLDQESGGSIGKDDVDVQIKISGSDVKGQGNNKTLAIENSASSNLNEGSPQLGADSRDRTVKLECRFQVTPIDETEPEHEMQDFIPKETPETMVKNILEEFSVKNDIWTDSDSYKQITFIDCGVPARIEDILKRLMAIGIGQKLKGSSISVFPASMHVETFDQKNSEEKSNNINKENESKFKKSVKSRLVVAQVVDSVRAGAVFTFDYCMLIILASMISVLGLVENSSVVLVASMLISPLMGPILAGTFGIVIQNYSLRNLGLRSESIGLALCIICGFIFGLIIGAIQLQGVTGYIDEWPTIEMKSRGMSRSLWIGILIALPSGAGVSLSVLGGNSGPLVGVAISASLLPPAVNAGMLWSFALLSVISPPKTAPHDNTTAVSVNDNTLACLPFQDNAYTPMYSCDMAKEMGIMGTISLLLTLLNIVCIFLVGVVMLKIKEVVPLASTDETAEFWEHDIQVARDSYKTVKGPESLSFITEYQKLLEKERNMDLNNLRHMNQLSRIYADDFYHPEFSPSPKSPTGNFDFSSKVYKTLPSNQSFLDKVTLDNTQTFHGSTTHGHYSEFLDYEQFEASPGVRVARPFSFVTPPPKHFPTEIQRSHSTRERTKDKHRKFRLKPLFHKPKGRVVVGKEKKFTVTSVPESPKHPSHKGEGSYQMISEEV</sequence>
<dbReference type="PANTHER" id="PTHR20992:SF9">
    <property type="entry name" value="AT15442P-RELATED"/>
    <property type="match status" value="1"/>
</dbReference>
<dbReference type="InterPro" id="IPR005240">
    <property type="entry name" value="DUF389"/>
</dbReference>
<dbReference type="OrthoDB" id="543859at2759"/>
<feature type="region of interest" description="Disordered" evidence="1">
    <location>
        <begin position="741"/>
        <end position="772"/>
    </location>
</feature>
<dbReference type="EMBL" id="KQ418644">
    <property type="protein sequence ID" value="KOF86443.1"/>
    <property type="molecule type" value="Genomic_DNA"/>
</dbReference>
<dbReference type="PANTHER" id="PTHR20992">
    <property type="entry name" value="AT15442P-RELATED"/>
    <property type="match status" value="1"/>
</dbReference>
<gene>
    <name evidence="3" type="ORF">OCBIM_22018600mg</name>
</gene>
<evidence type="ECO:0000256" key="1">
    <source>
        <dbReference type="SAM" id="MobiDB-lite"/>
    </source>
</evidence>
<name>A0A0L8HAU9_OCTBM</name>
<keyword evidence="2" id="KW-1133">Transmembrane helix</keyword>
<evidence type="ECO:0000313" key="3">
    <source>
        <dbReference type="EMBL" id="KOF86443.1"/>
    </source>
</evidence>
<dbReference type="Pfam" id="PF04087">
    <property type="entry name" value="DUF389"/>
    <property type="match status" value="1"/>
</dbReference>
<reference evidence="3" key="1">
    <citation type="submission" date="2015-07" db="EMBL/GenBank/DDBJ databases">
        <title>MeaNS - Measles Nucleotide Surveillance Program.</title>
        <authorList>
            <person name="Tran T."/>
            <person name="Druce J."/>
        </authorList>
    </citation>
    <scope>NUCLEOTIDE SEQUENCE</scope>
    <source>
        <strain evidence="3">UCB-OBI-ISO-001</strain>
        <tissue evidence="3">Gonad</tissue>
    </source>
</reference>
<feature type="transmembrane region" description="Helical" evidence="2">
    <location>
        <begin position="378"/>
        <end position="402"/>
    </location>
</feature>
<feature type="transmembrane region" description="Helical" evidence="2">
    <location>
        <begin position="312"/>
        <end position="334"/>
    </location>
</feature>
<keyword evidence="2" id="KW-0812">Transmembrane</keyword>
<dbReference type="KEGG" id="obi:106871746"/>
<accession>A0A0L8HAU9</accession>
<feature type="transmembrane region" description="Helical" evidence="2">
    <location>
        <begin position="526"/>
        <end position="546"/>
    </location>
</feature>
<feature type="compositionally biased region" description="Low complexity" evidence="1">
    <location>
        <begin position="88"/>
        <end position="99"/>
    </location>
</feature>
<keyword evidence="2" id="KW-0472">Membrane</keyword>
<protein>
    <recommendedName>
        <fullName evidence="4">DUF389 domain-containing protein</fullName>
    </recommendedName>
</protein>
<feature type="region of interest" description="Disordered" evidence="1">
    <location>
        <begin position="88"/>
        <end position="120"/>
    </location>
</feature>
<proteinExistence type="predicted"/>
<feature type="compositionally biased region" description="Polar residues" evidence="1">
    <location>
        <begin position="105"/>
        <end position="117"/>
    </location>
</feature>
<evidence type="ECO:0008006" key="4">
    <source>
        <dbReference type="Google" id="ProtNLM"/>
    </source>
</evidence>
<organism evidence="3">
    <name type="scientific">Octopus bimaculoides</name>
    <name type="common">California two-spotted octopus</name>
    <dbReference type="NCBI Taxonomy" id="37653"/>
    <lineage>
        <taxon>Eukaryota</taxon>
        <taxon>Metazoa</taxon>
        <taxon>Spiralia</taxon>
        <taxon>Lophotrochozoa</taxon>
        <taxon>Mollusca</taxon>
        <taxon>Cephalopoda</taxon>
        <taxon>Coleoidea</taxon>
        <taxon>Octopodiformes</taxon>
        <taxon>Octopoda</taxon>
        <taxon>Incirrata</taxon>
        <taxon>Octopodidae</taxon>
        <taxon>Octopus</taxon>
    </lineage>
</organism>
<dbReference type="AlphaFoldDB" id="A0A0L8HAU9"/>
<feature type="transmembrane region" description="Helical" evidence="2">
    <location>
        <begin position="346"/>
        <end position="366"/>
    </location>
</feature>